<evidence type="ECO:0000256" key="1">
    <source>
        <dbReference type="ARBA" id="ARBA00022691"/>
    </source>
</evidence>
<dbReference type="NCBIfam" id="NF041718">
    <property type="entry name" value="rSAM_phane_AMC"/>
    <property type="match status" value="1"/>
</dbReference>
<proteinExistence type="predicted"/>
<keyword evidence="3" id="KW-0408">Iron</keyword>
<dbReference type="SFLD" id="SFLDG01067">
    <property type="entry name" value="SPASM/twitch_domain_containing"/>
    <property type="match status" value="1"/>
</dbReference>
<dbReference type="PANTHER" id="PTHR43273:SF8">
    <property type="entry name" value="RADICAL SAM DOMAIN PROTEIN"/>
    <property type="match status" value="1"/>
</dbReference>
<dbReference type="KEGG" id="ssyi:EKG83_43180"/>
<keyword evidence="1" id="KW-0949">S-adenosyl-L-methionine</keyword>
<dbReference type="GO" id="GO:0016491">
    <property type="term" value="F:oxidoreductase activity"/>
    <property type="evidence" value="ECO:0007669"/>
    <property type="project" value="InterPro"/>
</dbReference>
<dbReference type="InterPro" id="IPR007197">
    <property type="entry name" value="rSAM"/>
</dbReference>
<dbReference type="EMBL" id="CP034550">
    <property type="protein sequence ID" value="QFZ23343.1"/>
    <property type="molecule type" value="Genomic_DNA"/>
</dbReference>
<dbReference type="SUPFAM" id="SSF102114">
    <property type="entry name" value="Radical SAM enzymes"/>
    <property type="match status" value="1"/>
</dbReference>
<keyword evidence="4" id="KW-0411">Iron-sulfur</keyword>
<dbReference type="InterPro" id="IPR058240">
    <property type="entry name" value="rSAM_sf"/>
</dbReference>
<dbReference type="InterPro" id="IPR023867">
    <property type="entry name" value="Sulphatase_maturase_rSAM"/>
</dbReference>
<feature type="domain" description="Radical SAM core" evidence="5">
    <location>
        <begin position="7"/>
        <end position="232"/>
    </location>
</feature>
<evidence type="ECO:0000256" key="4">
    <source>
        <dbReference type="ARBA" id="ARBA00023014"/>
    </source>
</evidence>
<dbReference type="SFLD" id="SFLDG01072">
    <property type="entry name" value="dehydrogenase_like"/>
    <property type="match status" value="1"/>
</dbReference>
<dbReference type="Proteomes" id="UP000325787">
    <property type="component" value="Chromosome"/>
</dbReference>
<dbReference type="Gene3D" id="3.20.20.70">
    <property type="entry name" value="Aldolase class I"/>
    <property type="match status" value="1"/>
</dbReference>
<reference evidence="7" key="1">
    <citation type="journal article" date="2021" name="Curr. Microbiol.">
        <title>Complete genome of nocamycin-producing strain Saccharothrix syringae NRRL B-16468 reveals the biosynthetic potential for secondary metabolites.</title>
        <authorList>
            <person name="Mo X."/>
            <person name="Yang S."/>
        </authorList>
    </citation>
    <scope>NUCLEOTIDE SEQUENCE [LARGE SCALE GENOMIC DNA]</scope>
    <source>
        <strain evidence="7">ATCC 51364 / DSM 43886 / JCM 6844 / KCTC 9398 / NBRC 14523 / NRRL B-16468 / INA 2240</strain>
    </source>
</reference>
<accession>A0A5Q0HBP1</accession>
<keyword evidence="7" id="KW-1185">Reference proteome</keyword>
<evidence type="ECO:0000256" key="2">
    <source>
        <dbReference type="ARBA" id="ARBA00022723"/>
    </source>
</evidence>
<dbReference type="OrthoDB" id="9782387at2"/>
<gene>
    <name evidence="6" type="ORF">EKG83_43180</name>
</gene>
<organism evidence="6 7">
    <name type="scientific">Saccharothrix syringae</name>
    <name type="common">Nocardiopsis syringae</name>
    <dbReference type="NCBI Taxonomy" id="103733"/>
    <lineage>
        <taxon>Bacteria</taxon>
        <taxon>Bacillati</taxon>
        <taxon>Actinomycetota</taxon>
        <taxon>Actinomycetes</taxon>
        <taxon>Pseudonocardiales</taxon>
        <taxon>Pseudonocardiaceae</taxon>
        <taxon>Saccharothrix</taxon>
    </lineage>
</organism>
<evidence type="ECO:0000313" key="6">
    <source>
        <dbReference type="EMBL" id="QFZ23343.1"/>
    </source>
</evidence>
<dbReference type="InterPro" id="IPR013785">
    <property type="entry name" value="Aldolase_TIM"/>
</dbReference>
<dbReference type="SFLD" id="SFLDG01386">
    <property type="entry name" value="main_SPASM_domain-containing"/>
    <property type="match status" value="1"/>
</dbReference>
<protein>
    <submittedName>
        <fullName evidence="6">Radical SAM protein</fullName>
    </submittedName>
</protein>
<dbReference type="RefSeq" id="WP_051766602.1">
    <property type="nucleotide sequence ID" value="NZ_CP034550.1"/>
</dbReference>
<sequence>MSAPQTRLFRSARSVIVQPETLCNLDCGYCYLPFRHKRNRMSVEVAQAVAESVRPWTAYGTVDVCWHGGEPLATGRTHLGRLMDTFAGLDVKHGVQTNATLIDDAWCDFFAERNMYVGVSIDGGPSDNASRVDRKGAPAYEKTMQGIRRLIAHGHEVYAIAVVSDPTSERARRLYNFAVETGLSELGVNIEEQEGVNVSTNAYDRGTVIAFWAELMAAWSENPAVRLRELGRTLAYADAVLKGGSEPIRQPPFIDPLPTVAYDGSVTLISPELAGFGNAQGSFASGNVLDTTLDEIISRGADVPWVAEFVHGVDTCRKTCPYFDFCGGGQPANRYFEHGRMDGTETDFCRNSKIALLEGVLKIVEPDTVGRADSSA</sequence>
<dbReference type="Pfam" id="PF04055">
    <property type="entry name" value="Radical_SAM"/>
    <property type="match status" value="1"/>
</dbReference>
<dbReference type="SFLD" id="SFLDS00029">
    <property type="entry name" value="Radical_SAM"/>
    <property type="match status" value="1"/>
</dbReference>
<dbReference type="PANTHER" id="PTHR43273">
    <property type="entry name" value="ANAEROBIC SULFATASE-MATURATING ENZYME HOMOLOG ASLB-RELATED"/>
    <property type="match status" value="1"/>
</dbReference>
<dbReference type="GO" id="GO:0046872">
    <property type="term" value="F:metal ion binding"/>
    <property type="evidence" value="ECO:0007669"/>
    <property type="project" value="UniProtKB-KW"/>
</dbReference>
<name>A0A5Q0HBP1_SACSY</name>
<keyword evidence="2" id="KW-0479">Metal-binding</keyword>
<dbReference type="AlphaFoldDB" id="A0A5Q0HBP1"/>
<dbReference type="CDD" id="cd01335">
    <property type="entry name" value="Radical_SAM"/>
    <property type="match status" value="1"/>
</dbReference>
<evidence type="ECO:0000259" key="5">
    <source>
        <dbReference type="PROSITE" id="PS51918"/>
    </source>
</evidence>
<dbReference type="GO" id="GO:0051536">
    <property type="term" value="F:iron-sulfur cluster binding"/>
    <property type="evidence" value="ECO:0007669"/>
    <property type="project" value="UniProtKB-KW"/>
</dbReference>
<dbReference type="PROSITE" id="PS51918">
    <property type="entry name" value="RADICAL_SAM"/>
    <property type="match status" value="1"/>
</dbReference>
<evidence type="ECO:0000313" key="7">
    <source>
        <dbReference type="Proteomes" id="UP000325787"/>
    </source>
</evidence>
<evidence type="ECO:0000256" key="3">
    <source>
        <dbReference type="ARBA" id="ARBA00023004"/>
    </source>
</evidence>